<dbReference type="PANTHER" id="PTHR10962">
    <property type="entry name" value="INTEGRAL TRANSMEMBRANE PROTEIN 2"/>
    <property type="match status" value="1"/>
</dbReference>
<reference evidence="12" key="1">
    <citation type="submission" date="2025-08" db="UniProtKB">
        <authorList>
            <consortium name="RefSeq"/>
        </authorList>
    </citation>
    <scope>IDENTIFICATION</scope>
    <source>
        <tissue evidence="12">Gonads</tissue>
    </source>
</reference>
<dbReference type="GO" id="GO:0001540">
    <property type="term" value="F:amyloid-beta binding"/>
    <property type="evidence" value="ECO:0007669"/>
    <property type="project" value="TreeGrafter"/>
</dbReference>
<keyword evidence="7" id="KW-1015">Disulfide bond</keyword>
<dbReference type="PANTHER" id="PTHR10962:SF1">
    <property type="entry name" value="INTEGRAL MEMBRANE PROTEIN 2"/>
    <property type="match status" value="1"/>
</dbReference>
<dbReference type="PROSITE" id="PS50869">
    <property type="entry name" value="BRICHOS"/>
    <property type="match status" value="1"/>
</dbReference>
<proteinExistence type="inferred from homology"/>
<dbReference type="OrthoDB" id="9982095at2759"/>
<evidence type="ECO:0000256" key="4">
    <source>
        <dbReference type="ARBA" id="ARBA00022968"/>
    </source>
</evidence>
<dbReference type="SMART" id="SM01039">
    <property type="entry name" value="BRICHOS"/>
    <property type="match status" value="1"/>
</dbReference>
<evidence type="ECO:0000256" key="1">
    <source>
        <dbReference type="ARBA" id="ARBA00004606"/>
    </source>
</evidence>
<dbReference type="InParanoid" id="A0A6J2XR45"/>
<dbReference type="GO" id="GO:0070062">
    <property type="term" value="C:extracellular exosome"/>
    <property type="evidence" value="ECO:0007669"/>
    <property type="project" value="TreeGrafter"/>
</dbReference>
<evidence type="ECO:0000256" key="2">
    <source>
        <dbReference type="ARBA" id="ARBA00006794"/>
    </source>
</evidence>
<organism evidence="11 12">
    <name type="scientific">Sitophilus oryzae</name>
    <name type="common">Rice weevil</name>
    <name type="synonym">Curculio oryzae</name>
    <dbReference type="NCBI Taxonomy" id="7048"/>
    <lineage>
        <taxon>Eukaryota</taxon>
        <taxon>Metazoa</taxon>
        <taxon>Ecdysozoa</taxon>
        <taxon>Arthropoda</taxon>
        <taxon>Hexapoda</taxon>
        <taxon>Insecta</taxon>
        <taxon>Pterygota</taxon>
        <taxon>Neoptera</taxon>
        <taxon>Endopterygota</taxon>
        <taxon>Coleoptera</taxon>
        <taxon>Polyphaga</taxon>
        <taxon>Cucujiformia</taxon>
        <taxon>Curculionidae</taxon>
        <taxon>Dryophthorinae</taxon>
        <taxon>Sitophilus</taxon>
    </lineage>
</organism>
<keyword evidence="5 9" id="KW-1133">Transmembrane helix</keyword>
<dbReference type="InterPro" id="IPR007084">
    <property type="entry name" value="BRICHOS_dom"/>
</dbReference>
<dbReference type="Proteomes" id="UP000504635">
    <property type="component" value="Unplaced"/>
</dbReference>
<evidence type="ECO:0000256" key="8">
    <source>
        <dbReference type="ARBA" id="ARBA00023180"/>
    </source>
</evidence>
<keyword evidence="3 9" id="KW-0812">Transmembrane</keyword>
<evidence type="ECO:0000313" key="12">
    <source>
        <dbReference type="RefSeq" id="XP_030753541.1"/>
    </source>
</evidence>
<dbReference type="Pfam" id="PF04089">
    <property type="entry name" value="BRICHOS"/>
    <property type="match status" value="1"/>
</dbReference>
<keyword evidence="9" id="KW-1003">Cell membrane</keyword>
<evidence type="ECO:0000256" key="7">
    <source>
        <dbReference type="ARBA" id="ARBA00023157"/>
    </source>
</evidence>
<dbReference type="RefSeq" id="XP_030753541.1">
    <property type="nucleotide sequence ID" value="XM_030897681.1"/>
</dbReference>
<evidence type="ECO:0000256" key="3">
    <source>
        <dbReference type="ARBA" id="ARBA00022692"/>
    </source>
</evidence>
<dbReference type="GO" id="GO:0005794">
    <property type="term" value="C:Golgi apparatus"/>
    <property type="evidence" value="ECO:0007669"/>
    <property type="project" value="TreeGrafter"/>
</dbReference>
<feature type="transmembrane region" description="Helical" evidence="9">
    <location>
        <begin position="60"/>
        <end position="82"/>
    </location>
</feature>
<feature type="domain" description="BRICHOS" evidence="10">
    <location>
        <begin position="171"/>
        <end position="266"/>
    </location>
</feature>
<keyword evidence="4 9" id="KW-0735">Signal-anchor</keyword>
<keyword evidence="6 9" id="KW-0472">Membrane</keyword>
<gene>
    <name evidence="12" type="primary">LOC115880473</name>
</gene>
<comment type="subcellular location">
    <subcellularLocation>
        <location evidence="1 9">Membrane</location>
        <topology evidence="1 9">Single-pass type II membrane protein</topology>
    </subcellularLocation>
</comment>
<dbReference type="KEGG" id="soy:115880473"/>
<evidence type="ECO:0000256" key="5">
    <source>
        <dbReference type="ARBA" id="ARBA00022989"/>
    </source>
</evidence>
<dbReference type="GeneID" id="115880473"/>
<comment type="similarity">
    <text evidence="2 9">Belongs to the ITM2 family.</text>
</comment>
<name>A0A6J2XR45_SITOR</name>
<evidence type="ECO:0000259" key="10">
    <source>
        <dbReference type="PROSITE" id="PS50869"/>
    </source>
</evidence>
<dbReference type="InterPro" id="IPR040145">
    <property type="entry name" value="ITM2"/>
</dbReference>
<dbReference type="FunCoup" id="A0A6J2XR45">
    <property type="interactions" value="930"/>
</dbReference>
<evidence type="ECO:0000256" key="6">
    <source>
        <dbReference type="ARBA" id="ARBA00023136"/>
    </source>
</evidence>
<dbReference type="GO" id="GO:0042985">
    <property type="term" value="P:negative regulation of amyloid precursor protein biosynthetic process"/>
    <property type="evidence" value="ECO:0007669"/>
    <property type="project" value="TreeGrafter"/>
</dbReference>
<keyword evidence="8" id="KW-0325">Glycoprotein</keyword>
<accession>A0A6J2XR45</accession>
<dbReference type="AlphaFoldDB" id="A0A6J2XR45"/>
<evidence type="ECO:0000313" key="11">
    <source>
        <dbReference type="Proteomes" id="UP000504635"/>
    </source>
</evidence>
<dbReference type="GO" id="GO:0005886">
    <property type="term" value="C:plasma membrane"/>
    <property type="evidence" value="ECO:0007669"/>
    <property type="project" value="UniProtKB-UniRule"/>
</dbReference>
<protein>
    <recommendedName>
        <fullName evidence="9">Integral membrane protein 2</fullName>
    </recommendedName>
</protein>
<keyword evidence="11" id="KW-1185">Reference proteome</keyword>
<evidence type="ECO:0000256" key="9">
    <source>
        <dbReference type="RuleBase" id="RU367061"/>
    </source>
</evidence>
<sequence length="316" mass="36232">MTILTKTHSEKKDNLVIPLVENEEQTPTTPTAPTDIEGQVLHKKIIIFPSHARRVSSTTILFLLIIALAGVGVGIIGGKILYNEYLSVTKRIENARQQSEGWVQIPISPMDDDYDNTENDDNLIQIQNDQQLKDWDNGKMDWKRILNRRYFQESFEIDPEQKYEKIDVPDFRNGRSGRFIHDFNTNYTGIIDVTGKRCFVMPLNRQNVLPPSSLFDLVQKMWEGYYKVDTDVVRETMRVVTPPVTDMTEIGSYIDNECGGMPIYKLEKYVGGVAKRSADQTPDVKFGQFAGKGILEFDIVNIEDVLNYERQTLLKD</sequence>